<feature type="domain" description="Tyr recombinase" evidence="10">
    <location>
        <begin position="180"/>
        <end position="386"/>
    </location>
</feature>
<dbReference type="Proteomes" id="UP001156682">
    <property type="component" value="Unassembled WGS sequence"/>
</dbReference>
<dbReference type="InterPro" id="IPR013762">
    <property type="entry name" value="Integrase-like_cat_sf"/>
</dbReference>
<keyword evidence="5" id="KW-0229">DNA integration</keyword>
<dbReference type="InterPro" id="IPR002104">
    <property type="entry name" value="Integrase_catalytic"/>
</dbReference>
<dbReference type="CDD" id="cd00397">
    <property type="entry name" value="DNA_BRE_C"/>
    <property type="match status" value="1"/>
</dbReference>
<evidence type="ECO:0000256" key="8">
    <source>
        <dbReference type="ARBA" id="ARBA00023306"/>
    </source>
</evidence>
<evidence type="ECO:0000259" key="10">
    <source>
        <dbReference type="PROSITE" id="PS51898"/>
    </source>
</evidence>
<keyword evidence="8" id="KW-0131">Cell cycle</keyword>
<keyword evidence="3" id="KW-0132">Cell division</keyword>
<keyword evidence="7" id="KW-0233">DNA recombination</keyword>
<evidence type="ECO:0000256" key="1">
    <source>
        <dbReference type="ARBA" id="ARBA00004496"/>
    </source>
</evidence>
<sequence>MTNRKLNPATKFALPMAPLEALPKLPDELNGRFGENRPPATQICQIAANTDLEAVQSWLMEYQEQPQTFRAYRKEAERLLLWCWLELGKPFSSLNRQDLAGYQAFLADPQPRERWCGQGRTPRHSEDWRPFQGGLSQTSQQHALRVLKGLFQYLHAAGYLAGNPLALLRQRETRQDSRNVRERHLDQETWDALVDFLQYQQADDLQRQRQVERWRLLLAFLYLLAPRVHEVAQAKMNDFFQRRGDWWWAVEGKGKKYAEIPVNTALINALKRYREFLNLPALPASDDFSPVIRNLAGNKGISANMIYRTMKDLTDEASQAFEVSNPDIAQRLAKTSTHWFRHTSITHQADAGVELRFLARNARHSSLATTRIYLHEEDELWQEQNKKQDWQAPWSEED</sequence>
<evidence type="ECO:0000256" key="7">
    <source>
        <dbReference type="ARBA" id="ARBA00023172"/>
    </source>
</evidence>
<dbReference type="SUPFAM" id="SSF56349">
    <property type="entry name" value="DNA breaking-rejoining enzymes"/>
    <property type="match status" value="1"/>
</dbReference>
<evidence type="ECO:0000256" key="4">
    <source>
        <dbReference type="ARBA" id="ARBA00022829"/>
    </source>
</evidence>
<accession>A0ABQ5ZUG8</accession>
<keyword evidence="6 9" id="KW-0238">DNA-binding</keyword>
<comment type="caution">
    <text evidence="12">The sequence shown here is derived from an EMBL/GenBank/DDBJ whole genome shotgun (WGS) entry which is preliminary data.</text>
</comment>
<dbReference type="RefSeq" id="WP_211251287.1">
    <property type="nucleotide sequence ID" value="NZ_BSOR01000017.1"/>
</dbReference>
<protein>
    <recommendedName>
        <fullName evidence="14">Site-specific recombinase XerD</fullName>
    </recommendedName>
</protein>
<dbReference type="InterPro" id="IPR010998">
    <property type="entry name" value="Integrase_recombinase_N"/>
</dbReference>
<evidence type="ECO:0000256" key="2">
    <source>
        <dbReference type="ARBA" id="ARBA00022490"/>
    </source>
</evidence>
<evidence type="ECO:0000256" key="9">
    <source>
        <dbReference type="PROSITE-ProRule" id="PRU01248"/>
    </source>
</evidence>
<proteinExistence type="predicted"/>
<feature type="domain" description="Core-binding (CB)" evidence="11">
    <location>
        <begin position="53"/>
        <end position="155"/>
    </location>
</feature>
<evidence type="ECO:0000313" key="13">
    <source>
        <dbReference type="Proteomes" id="UP001156682"/>
    </source>
</evidence>
<keyword evidence="4" id="KW-0159">Chromosome partition</keyword>
<evidence type="ECO:0000259" key="11">
    <source>
        <dbReference type="PROSITE" id="PS51900"/>
    </source>
</evidence>
<dbReference type="PANTHER" id="PTHR30349">
    <property type="entry name" value="PHAGE INTEGRASE-RELATED"/>
    <property type="match status" value="1"/>
</dbReference>
<evidence type="ECO:0000256" key="3">
    <source>
        <dbReference type="ARBA" id="ARBA00022618"/>
    </source>
</evidence>
<dbReference type="PROSITE" id="PS51898">
    <property type="entry name" value="TYR_RECOMBINASE"/>
    <property type="match status" value="1"/>
</dbReference>
<dbReference type="PROSITE" id="PS51900">
    <property type="entry name" value="CB"/>
    <property type="match status" value="1"/>
</dbReference>
<dbReference type="PANTHER" id="PTHR30349:SF77">
    <property type="entry name" value="TYROSINE RECOMBINASE XERC"/>
    <property type="match status" value="1"/>
</dbReference>
<dbReference type="Pfam" id="PF00589">
    <property type="entry name" value="Phage_integrase"/>
    <property type="match status" value="1"/>
</dbReference>
<dbReference type="Gene3D" id="1.10.150.130">
    <property type="match status" value="1"/>
</dbReference>
<dbReference type="EMBL" id="BSOR01000017">
    <property type="protein sequence ID" value="GLR63804.1"/>
    <property type="molecule type" value="Genomic_DNA"/>
</dbReference>
<keyword evidence="2" id="KW-0963">Cytoplasm</keyword>
<evidence type="ECO:0008006" key="14">
    <source>
        <dbReference type="Google" id="ProtNLM"/>
    </source>
</evidence>
<dbReference type="InterPro" id="IPR011010">
    <property type="entry name" value="DNA_brk_join_enz"/>
</dbReference>
<gene>
    <name evidence="12" type="ORF">GCM10007878_12390</name>
</gene>
<name>A0ABQ5ZUG8_9GAMM</name>
<dbReference type="Gene3D" id="1.10.443.10">
    <property type="entry name" value="Intergrase catalytic core"/>
    <property type="match status" value="1"/>
</dbReference>
<dbReference type="InterPro" id="IPR050090">
    <property type="entry name" value="Tyrosine_recombinase_XerCD"/>
</dbReference>
<evidence type="ECO:0000256" key="5">
    <source>
        <dbReference type="ARBA" id="ARBA00022908"/>
    </source>
</evidence>
<keyword evidence="13" id="KW-1185">Reference proteome</keyword>
<reference evidence="13" key="1">
    <citation type="journal article" date="2019" name="Int. J. Syst. Evol. Microbiol.">
        <title>The Global Catalogue of Microorganisms (GCM) 10K type strain sequencing project: providing services to taxonomists for standard genome sequencing and annotation.</title>
        <authorList>
            <consortium name="The Broad Institute Genomics Platform"/>
            <consortium name="The Broad Institute Genome Sequencing Center for Infectious Disease"/>
            <person name="Wu L."/>
            <person name="Ma J."/>
        </authorList>
    </citation>
    <scope>NUCLEOTIDE SEQUENCE [LARGE SCALE GENOMIC DNA]</scope>
    <source>
        <strain evidence="13">NBRC 100033</strain>
    </source>
</reference>
<dbReference type="InterPro" id="IPR044068">
    <property type="entry name" value="CB"/>
</dbReference>
<evidence type="ECO:0000313" key="12">
    <source>
        <dbReference type="EMBL" id="GLR63804.1"/>
    </source>
</evidence>
<evidence type="ECO:0000256" key="6">
    <source>
        <dbReference type="ARBA" id="ARBA00023125"/>
    </source>
</evidence>
<comment type="subcellular location">
    <subcellularLocation>
        <location evidence="1">Cytoplasm</location>
    </subcellularLocation>
</comment>
<organism evidence="12 13">
    <name type="scientific">Marinospirillum insulare</name>
    <dbReference type="NCBI Taxonomy" id="217169"/>
    <lineage>
        <taxon>Bacteria</taxon>
        <taxon>Pseudomonadati</taxon>
        <taxon>Pseudomonadota</taxon>
        <taxon>Gammaproteobacteria</taxon>
        <taxon>Oceanospirillales</taxon>
        <taxon>Oceanospirillaceae</taxon>
        <taxon>Marinospirillum</taxon>
    </lineage>
</organism>